<dbReference type="AlphaFoldDB" id="L8PFL2"/>
<dbReference type="Proteomes" id="UP000011205">
    <property type="component" value="Unassembled WGS sequence"/>
</dbReference>
<accession>L8PFL2</accession>
<organism evidence="1 2">
    <name type="scientific">Streptomyces viridochromogenes Tue57</name>
    <dbReference type="NCBI Taxonomy" id="1160705"/>
    <lineage>
        <taxon>Bacteria</taxon>
        <taxon>Bacillati</taxon>
        <taxon>Actinomycetota</taxon>
        <taxon>Actinomycetes</taxon>
        <taxon>Kitasatosporales</taxon>
        <taxon>Streptomycetaceae</taxon>
        <taxon>Streptomyces</taxon>
    </lineage>
</organism>
<name>L8PFL2_STRVR</name>
<gene>
    <name evidence="1" type="ORF">STVIR_2648</name>
</gene>
<sequence length="87" mass="8699">MAAGACPAIGGCDLLLLGPLRGDVGPRRQATAAVPVSTAVPWCNSRVLGTGPRWRADAADLHVSNGIGYGDRGSSRQGTGCIAGTVP</sequence>
<evidence type="ECO:0000313" key="2">
    <source>
        <dbReference type="Proteomes" id="UP000011205"/>
    </source>
</evidence>
<evidence type="ECO:0000313" key="1">
    <source>
        <dbReference type="EMBL" id="ELS56351.1"/>
    </source>
</evidence>
<dbReference type="EMBL" id="AMLP01000088">
    <property type="protein sequence ID" value="ELS56351.1"/>
    <property type="molecule type" value="Genomic_DNA"/>
</dbReference>
<reference evidence="1 2" key="1">
    <citation type="journal article" date="2013" name="Genome Announc.">
        <title>Draft Genome Sequence of Streptomyces viridochromogenes Strain Tu57, Producer of Avilamycin.</title>
        <authorList>
            <person name="Gruning B.A."/>
            <person name="Erxleben A."/>
            <person name="Hahnlein A."/>
            <person name="Gunther S."/>
        </authorList>
    </citation>
    <scope>NUCLEOTIDE SEQUENCE [LARGE SCALE GENOMIC DNA]</scope>
    <source>
        <strain evidence="1 2">Tue57</strain>
    </source>
</reference>
<proteinExistence type="predicted"/>
<comment type="caution">
    <text evidence="1">The sequence shown here is derived from an EMBL/GenBank/DDBJ whole genome shotgun (WGS) entry which is preliminary data.</text>
</comment>
<protein>
    <submittedName>
        <fullName evidence="1">Uncharacterized protein</fullName>
    </submittedName>
</protein>